<evidence type="ECO:0000256" key="4">
    <source>
        <dbReference type="ARBA" id="ARBA00023065"/>
    </source>
</evidence>
<reference evidence="6" key="1">
    <citation type="submission" date="2018-02" db="EMBL/GenBank/DDBJ databases">
        <authorList>
            <person name="Hausmann B."/>
        </authorList>
    </citation>
    <scope>NUCLEOTIDE SEQUENCE [LARGE SCALE GENOMIC DNA]</scope>
    <source>
        <strain evidence="6">Peat soil MAG SbF1</strain>
    </source>
</reference>
<evidence type="ECO:0000313" key="5">
    <source>
        <dbReference type="EMBL" id="SPF53893.1"/>
    </source>
</evidence>
<keyword evidence="3" id="KW-0050">Antiport</keyword>
<evidence type="ECO:0000256" key="2">
    <source>
        <dbReference type="ARBA" id="ARBA00022448"/>
    </source>
</evidence>
<accession>A0A2U3LPP0</accession>
<protein>
    <submittedName>
        <fullName evidence="5">Sodium/hydrogen exchanger</fullName>
    </submittedName>
</protein>
<dbReference type="GO" id="GO:0005886">
    <property type="term" value="C:plasma membrane"/>
    <property type="evidence" value="ECO:0007669"/>
    <property type="project" value="UniProtKB-SubCell"/>
</dbReference>
<dbReference type="Proteomes" id="UP000238916">
    <property type="component" value="Unassembled WGS sequence"/>
</dbReference>
<dbReference type="EMBL" id="OMOF01000685">
    <property type="protein sequence ID" value="SPF53893.1"/>
    <property type="molecule type" value="Genomic_DNA"/>
</dbReference>
<dbReference type="PANTHER" id="PTHR32507">
    <property type="entry name" value="NA(+)/H(+) ANTIPORTER 1"/>
    <property type="match status" value="1"/>
</dbReference>
<keyword evidence="2" id="KW-0813">Transport</keyword>
<evidence type="ECO:0000313" key="6">
    <source>
        <dbReference type="Proteomes" id="UP000238916"/>
    </source>
</evidence>
<sequence length="100" mass="11402">MFIARPIVVLLCTYPDKIAKWERKEILFMFWTRETGVIPAALAGLLITMKIENAEMISSITFLAVFATLSIQATTTRFVARHLNLLDTVSQNTLDETLRR</sequence>
<gene>
    <name evidence="5" type="ORF">SBF1_7150002</name>
</gene>
<dbReference type="PANTHER" id="PTHR32507:SF0">
    <property type="entry name" value="NA(+)_H(+) ANTIPORTER 2-RELATED"/>
    <property type="match status" value="1"/>
</dbReference>
<evidence type="ECO:0000256" key="3">
    <source>
        <dbReference type="ARBA" id="ARBA00022449"/>
    </source>
</evidence>
<dbReference type="AlphaFoldDB" id="A0A2U3LPP0"/>
<proteinExistence type="predicted"/>
<comment type="subcellular location">
    <subcellularLocation>
        <location evidence="1">Cell membrane</location>
        <topology evidence="1">Multi-pass membrane protein</topology>
    </subcellularLocation>
</comment>
<organism evidence="5 6">
    <name type="scientific">Candidatus Desulfosporosinus infrequens</name>
    <dbReference type="NCBI Taxonomy" id="2043169"/>
    <lineage>
        <taxon>Bacteria</taxon>
        <taxon>Bacillati</taxon>
        <taxon>Bacillota</taxon>
        <taxon>Clostridia</taxon>
        <taxon>Eubacteriales</taxon>
        <taxon>Desulfitobacteriaceae</taxon>
        <taxon>Desulfosporosinus</taxon>
    </lineage>
</organism>
<dbReference type="GO" id="GO:0006811">
    <property type="term" value="P:monoatomic ion transport"/>
    <property type="evidence" value="ECO:0007669"/>
    <property type="project" value="UniProtKB-KW"/>
</dbReference>
<keyword evidence="4" id="KW-0406">Ion transport</keyword>
<name>A0A2U3LPP0_9FIRM</name>
<dbReference type="GO" id="GO:0015297">
    <property type="term" value="F:antiporter activity"/>
    <property type="evidence" value="ECO:0007669"/>
    <property type="project" value="UniProtKB-KW"/>
</dbReference>
<evidence type="ECO:0000256" key="1">
    <source>
        <dbReference type="ARBA" id="ARBA00004651"/>
    </source>
</evidence>